<dbReference type="PROSITE" id="PS50850">
    <property type="entry name" value="MFS"/>
    <property type="match status" value="1"/>
</dbReference>
<evidence type="ECO:0000313" key="9">
    <source>
        <dbReference type="Proteomes" id="UP001602245"/>
    </source>
</evidence>
<keyword evidence="4 6" id="KW-1133">Transmembrane helix</keyword>
<dbReference type="Proteomes" id="UP001602245">
    <property type="component" value="Unassembled WGS sequence"/>
</dbReference>
<keyword evidence="2" id="KW-1003">Cell membrane</keyword>
<dbReference type="Gene3D" id="1.20.1250.20">
    <property type="entry name" value="MFS general substrate transporter like domains"/>
    <property type="match status" value="2"/>
</dbReference>
<feature type="transmembrane region" description="Helical" evidence="6">
    <location>
        <begin position="130"/>
        <end position="152"/>
    </location>
</feature>
<comment type="caution">
    <text evidence="8">The sequence shown here is derived from an EMBL/GenBank/DDBJ whole genome shotgun (WGS) entry which is preliminary data.</text>
</comment>
<evidence type="ECO:0000256" key="6">
    <source>
        <dbReference type="SAM" id="Phobius"/>
    </source>
</evidence>
<proteinExistence type="predicted"/>
<keyword evidence="3 6" id="KW-0812">Transmembrane</keyword>
<organism evidence="8 9">
    <name type="scientific">Paractinoplanes globisporus</name>
    <dbReference type="NCBI Taxonomy" id="113565"/>
    <lineage>
        <taxon>Bacteria</taxon>
        <taxon>Bacillati</taxon>
        <taxon>Actinomycetota</taxon>
        <taxon>Actinomycetes</taxon>
        <taxon>Micromonosporales</taxon>
        <taxon>Micromonosporaceae</taxon>
        <taxon>Paractinoplanes</taxon>
    </lineage>
</organism>
<feature type="transmembrane region" description="Helical" evidence="6">
    <location>
        <begin position="266"/>
        <end position="285"/>
    </location>
</feature>
<dbReference type="InterPro" id="IPR020846">
    <property type="entry name" value="MFS_dom"/>
</dbReference>
<evidence type="ECO:0000256" key="5">
    <source>
        <dbReference type="ARBA" id="ARBA00023136"/>
    </source>
</evidence>
<feature type="transmembrane region" description="Helical" evidence="6">
    <location>
        <begin position="72"/>
        <end position="95"/>
    </location>
</feature>
<sequence>MRARIVLVALALSTFFYVTVETLPIGLLPQIADGVHVPGSSVGLLVTAYGLVVVAATIPLTRLTHHWSRRRLLTVLLLTATAATALSALAPSYPILLTGRLLAALSQALFWAVVTPAAAGLFLPAMRGRAIAILYAGSSAGPLVGVPAGTWIGQQAGWRVPFLVLSAIGLGIAVVIAVLMPEVPPGTSHADRGSEPDPTRFRTLVVATAITVTGAFTALTVITPFLTDVTGVGDSAIGPILLIRGLAGLTGAITAGFVPDRHTWRALVAATALEAAALAATFAFATTPVGAIAAIALTGTALSALVTIMGTRVLQVAPGSTDMASATTSTAFNVGITAGALIGSLLLTTALRSSALLAAGFATLGLLTLLLEPRLAARRRPAEVPVPVLTDTGSPR</sequence>
<feature type="transmembrane region" description="Helical" evidence="6">
    <location>
        <begin position="38"/>
        <end position="60"/>
    </location>
</feature>
<evidence type="ECO:0000256" key="2">
    <source>
        <dbReference type="ARBA" id="ARBA00022475"/>
    </source>
</evidence>
<keyword evidence="5 6" id="KW-0472">Membrane</keyword>
<comment type="subcellular location">
    <subcellularLocation>
        <location evidence="1">Cell membrane</location>
        <topology evidence="1">Multi-pass membrane protein</topology>
    </subcellularLocation>
</comment>
<evidence type="ECO:0000256" key="4">
    <source>
        <dbReference type="ARBA" id="ARBA00022989"/>
    </source>
</evidence>
<dbReference type="InterPro" id="IPR036259">
    <property type="entry name" value="MFS_trans_sf"/>
</dbReference>
<evidence type="ECO:0000256" key="3">
    <source>
        <dbReference type="ARBA" id="ARBA00022692"/>
    </source>
</evidence>
<feature type="transmembrane region" description="Helical" evidence="6">
    <location>
        <begin position="326"/>
        <end position="347"/>
    </location>
</feature>
<evidence type="ECO:0000256" key="1">
    <source>
        <dbReference type="ARBA" id="ARBA00004651"/>
    </source>
</evidence>
<dbReference type="InterPro" id="IPR011701">
    <property type="entry name" value="MFS"/>
</dbReference>
<dbReference type="PANTHER" id="PTHR43124:SF3">
    <property type="entry name" value="CHLORAMPHENICOL EFFLUX PUMP RV0191"/>
    <property type="match status" value="1"/>
</dbReference>
<dbReference type="CDD" id="cd17324">
    <property type="entry name" value="MFS_NepI_like"/>
    <property type="match status" value="1"/>
</dbReference>
<dbReference type="InterPro" id="IPR050189">
    <property type="entry name" value="MFS_Efflux_Transporters"/>
</dbReference>
<gene>
    <name evidence="8" type="ORF">ACFY35_44115</name>
</gene>
<protein>
    <submittedName>
        <fullName evidence="8">MFS transporter</fullName>
    </submittedName>
</protein>
<dbReference type="RefSeq" id="WP_020517235.1">
    <property type="nucleotide sequence ID" value="NZ_JBIAZU010000008.1"/>
</dbReference>
<evidence type="ECO:0000259" key="7">
    <source>
        <dbReference type="PROSITE" id="PS50850"/>
    </source>
</evidence>
<dbReference type="Pfam" id="PF07690">
    <property type="entry name" value="MFS_1"/>
    <property type="match status" value="1"/>
</dbReference>
<feature type="transmembrane region" description="Helical" evidence="6">
    <location>
        <begin position="353"/>
        <end position="371"/>
    </location>
</feature>
<feature type="transmembrane region" description="Helical" evidence="6">
    <location>
        <begin position="291"/>
        <end position="314"/>
    </location>
</feature>
<dbReference type="PANTHER" id="PTHR43124">
    <property type="entry name" value="PURINE EFFLUX PUMP PBUE"/>
    <property type="match status" value="1"/>
</dbReference>
<feature type="domain" description="Major facilitator superfamily (MFS) profile" evidence="7">
    <location>
        <begin position="6"/>
        <end position="380"/>
    </location>
</feature>
<keyword evidence="9" id="KW-1185">Reference proteome</keyword>
<accession>A0ABW6WUD2</accession>
<feature type="transmembrane region" description="Helical" evidence="6">
    <location>
        <begin position="101"/>
        <end position="123"/>
    </location>
</feature>
<reference evidence="8 9" key="1">
    <citation type="submission" date="2024-10" db="EMBL/GenBank/DDBJ databases">
        <title>The Natural Products Discovery Center: Release of the First 8490 Sequenced Strains for Exploring Actinobacteria Biosynthetic Diversity.</title>
        <authorList>
            <person name="Kalkreuter E."/>
            <person name="Kautsar S.A."/>
            <person name="Yang D."/>
            <person name="Bader C.D."/>
            <person name="Teijaro C.N."/>
            <person name="Fluegel L."/>
            <person name="Davis C.M."/>
            <person name="Simpson J.R."/>
            <person name="Lauterbach L."/>
            <person name="Steele A.D."/>
            <person name="Gui C."/>
            <person name="Meng S."/>
            <person name="Li G."/>
            <person name="Viehrig K."/>
            <person name="Ye F."/>
            <person name="Su P."/>
            <person name="Kiefer A.F."/>
            <person name="Nichols A."/>
            <person name="Cepeda A.J."/>
            <person name="Yan W."/>
            <person name="Fan B."/>
            <person name="Jiang Y."/>
            <person name="Adhikari A."/>
            <person name="Zheng C.-J."/>
            <person name="Schuster L."/>
            <person name="Cowan T.M."/>
            <person name="Smanski M.J."/>
            <person name="Chevrette M.G."/>
            <person name="De Carvalho L.P.S."/>
            <person name="Shen B."/>
        </authorList>
    </citation>
    <scope>NUCLEOTIDE SEQUENCE [LARGE SCALE GENOMIC DNA]</scope>
    <source>
        <strain evidence="8 9">NPDC000087</strain>
    </source>
</reference>
<name>A0ABW6WUD2_9ACTN</name>
<feature type="transmembrane region" description="Helical" evidence="6">
    <location>
        <begin position="158"/>
        <end position="180"/>
    </location>
</feature>
<feature type="transmembrane region" description="Helical" evidence="6">
    <location>
        <begin position="237"/>
        <end position="259"/>
    </location>
</feature>
<feature type="transmembrane region" description="Helical" evidence="6">
    <location>
        <begin position="201"/>
        <end position="225"/>
    </location>
</feature>
<dbReference type="SUPFAM" id="SSF103473">
    <property type="entry name" value="MFS general substrate transporter"/>
    <property type="match status" value="1"/>
</dbReference>
<evidence type="ECO:0000313" key="8">
    <source>
        <dbReference type="EMBL" id="MFF5296466.1"/>
    </source>
</evidence>
<dbReference type="EMBL" id="JBIAZU010000008">
    <property type="protein sequence ID" value="MFF5296466.1"/>
    <property type="molecule type" value="Genomic_DNA"/>
</dbReference>